<proteinExistence type="predicted"/>
<name>A0A9P6JM35_9AGAR</name>
<sequence length="550" mass="59045">MSQVATRDALNAGLERPLGSVGSTSSALLAPPNAQFSSRSPTSRRPMRSSPLAASVVISLNDNDEEIAVVPRVSSSPSILNDTDLLTPSALHTRPRSSHSLSRPTSMISVYSNVSSPSSSEAALRRRSVGEPQASWSPSSIPSNSTFLEVPPPRARQRPRSPNSQDPSMRYSLSSSLASTSTNPMTGSSSNSVPSRRPISTVLEDETEEESSPSSATPEHSRASTLPRDNSWYIANTYSETPKFTRLGLAGSSVVMPVSAKEHRKKQHQRSSSGSDLSLPADETAKESKSLRRRLSALPSNWSLKKLVSEEARAEASIVPPLPNRSKSAVDISSPRMAPLTPPPPIHPPSASSSPSSSPKTNYFDLGSTSSLPLTSPYSSNSVASSSRTSMTDDTATLHRPITPQNESDSSDPSSRQTHDKIFAITPETLKKRKSVVSRMKSWRIPSSAPPVPPLPAEFATKINSRSMDEPRKRAKDVLPPPPAASVHDLRRTTRDKQSSMTVQITHVSVEGTAVKDSGGKPSSSNQTSSGLRKNGTIRRFFKVFVGNQS</sequence>
<feature type="region of interest" description="Disordered" evidence="1">
    <location>
        <begin position="465"/>
        <end position="535"/>
    </location>
</feature>
<evidence type="ECO:0000256" key="1">
    <source>
        <dbReference type="SAM" id="MobiDB-lite"/>
    </source>
</evidence>
<dbReference type="Proteomes" id="UP000807306">
    <property type="component" value="Unassembled WGS sequence"/>
</dbReference>
<feature type="compositionally biased region" description="Polar residues" evidence="1">
    <location>
        <begin position="521"/>
        <end position="532"/>
    </location>
</feature>
<protein>
    <submittedName>
        <fullName evidence="2">Uncharacterized protein</fullName>
    </submittedName>
</protein>
<accession>A0A9P6JM35</accession>
<organism evidence="2 3">
    <name type="scientific">Crepidotus variabilis</name>
    <dbReference type="NCBI Taxonomy" id="179855"/>
    <lineage>
        <taxon>Eukaryota</taxon>
        <taxon>Fungi</taxon>
        <taxon>Dikarya</taxon>
        <taxon>Basidiomycota</taxon>
        <taxon>Agaricomycotina</taxon>
        <taxon>Agaricomycetes</taxon>
        <taxon>Agaricomycetidae</taxon>
        <taxon>Agaricales</taxon>
        <taxon>Agaricineae</taxon>
        <taxon>Crepidotaceae</taxon>
        <taxon>Crepidotus</taxon>
    </lineage>
</organism>
<feature type="compositionally biased region" description="Low complexity" evidence="1">
    <location>
        <begin position="368"/>
        <end position="390"/>
    </location>
</feature>
<feature type="compositionally biased region" description="Low complexity" evidence="1">
    <location>
        <begin position="132"/>
        <end position="145"/>
    </location>
</feature>
<feature type="region of interest" description="Disordered" evidence="1">
    <location>
        <begin position="73"/>
        <end position="225"/>
    </location>
</feature>
<dbReference type="OrthoDB" id="3070411at2759"/>
<evidence type="ECO:0000313" key="3">
    <source>
        <dbReference type="Proteomes" id="UP000807306"/>
    </source>
</evidence>
<gene>
    <name evidence="2" type="ORF">CPB83DRAFT_859773</name>
</gene>
<feature type="compositionally biased region" description="Basic and acidic residues" evidence="1">
    <location>
        <begin position="488"/>
        <end position="498"/>
    </location>
</feature>
<feature type="compositionally biased region" description="Low complexity" evidence="1">
    <location>
        <begin position="349"/>
        <end position="359"/>
    </location>
</feature>
<feature type="region of interest" description="Disordered" evidence="1">
    <location>
        <begin position="258"/>
        <end position="292"/>
    </location>
</feature>
<feature type="compositionally biased region" description="Polar residues" evidence="1">
    <location>
        <begin position="403"/>
        <end position="416"/>
    </location>
</feature>
<feature type="compositionally biased region" description="Polar residues" evidence="1">
    <location>
        <begin position="73"/>
        <end position="86"/>
    </location>
</feature>
<dbReference type="EMBL" id="MU157886">
    <property type="protein sequence ID" value="KAF9525259.1"/>
    <property type="molecule type" value="Genomic_DNA"/>
</dbReference>
<evidence type="ECO:0000313" key="2">
    <source>
        <dbReference type="EMBL" id="KAF9525259.1"/>
    </source>
</evidence>
<reference evidence="2" key="1">
    <citation type="submission" date="2020-11" db="EMBL/GenBank/DDBJ databases">
        <authorList>
            <consortium name="DOE Joint Genome Institute"/>
            <person name="Ahrendt S."/>
            <person name="Riley R."/>
            <person name="Andreopoulos W."/>
            <person name="Labutti K."/>
            <person name="Pangilinan J."/>
            <person name="Ruiz-Duenas F.J."/>
            <person name="Barrasa J.M."/>
            <person name="Sanchez-Garcia M."/>
            <person name="Camarero S."/>
            <person name="Miyauchi S."/>
            <person name="Serrano A."/>
            <person name="Linde D."/>
            <person name="Babiker R."/>
            <person name="Drula E."/>
            <person name="Ayuso-Fernandez I."/>
            <person name="Pacheco R."/>
            <person name="Padilla G."/>
            <person name="Ferreira P."/>
            <person name="Barriuso J."/>
            <person name="Kellner H."/>
            <person name="Castanera R."/>
            <person name="Alfaro M."/>
            <person name="Ramirez L."/>
            <person name="Pisabarro A.G."/>
            <person name="Kuo A."/>
            <person name="Tritt A."/>
            <person name="Lipzen A."/>
            <person name="He G."/>
            <person name="Yan M."/>
            <person name="Ng V."/>
            <person name="Cullen D."/>
            <person name="Martin F."/>
            <person name="Rosso M.-N."/>
            <person name="Henrissat B."/>
            <person name="Hibbett D."/>
            <person name="Martinez A.T."/>
            <person name="Grigoriev I.V."/>
        </authorList>
    </citation>
    <scope>NUCLEOTIDE SEQUENCE</scope>
    <source>
        <strain evidence="2">CBS 506.95</strain>
    </source>
</reference>
<comment type="caution">
    <text evidence="2">The sequence shown here is derived from an EMBL/GenBank/DDBJ whole genome shotgun (WGS) entry which is preliminary data.</text>
</comment>
<feature type="region of interest" description="Disordered" evidence="1">
    <location>
        <begin position="321"/>
        <end position="429"/>
    </location>
</feature>
<dbReference type="AlphaFoldDB" id="A0A9P6JM35"/>
<feature type="compositionally biased region" description="Low complexity" evidence="1">
    <location>
        <begin position="172"/>
        <end position="182"/>
    </location>
</feature>
<feature type="region of interest" description="Disordered" evidence="1">
    <location>
        <begin position="1"/>
        <end position="51"/>
    </location>
</feature>
<keyword evidence="3" id="KW-1185">Reference proteome</keyword>
<feature type="compositionally biased region" description="Low complexity" evidence="1">
    <location>
        <begin position="106"/>
        <end position="122"/>
    </location>
</feature>
<feature type="compositionally biased region" description="Low complexity" evidence="1">
    <location>
        <begin position="37"/>
        <end position="51"/>
    </location>
</feature>
<feature type="compositionally biased region" description="Polar residues" evidence="1">
    <location>
        <begin position="183"/>
        <end position="194"/>
    </location>
</feature>